<evidence type="ECO:0000313" key="2">
    <source>
        <dbReference type="RefSeq" id="XP_065657529.1"/>
    </source>
</evidence>
<name>A0ABM4C7E7_HYDVU</name>
<accession>A0ABM4C7E7</accession>
<dbReference type="Proteomes" id="UP001652625">
    <property type="component" value="Chromosome 07"/>
</dbReference>
<gene>
    <name evidence="2" type="primary">LOC100207128</name>
</gene>
<proteinExistence type="predicted"/>
<organism evidence="1 2">
    <name type="scientific">Hydra vulgaris</name>
    <name type="common">Hydra</name>
    <name type="synonym">Hydra attenuata</name>
    <dbReference type="NCBI Taxonomy" id="6087"/>
    <lineage>
        <taxon>Eukaryota</taxon>
        <taxon>Metazoa</taxon>
        <taxon>Cnidaria</taxon>
        <taxon>Hydrozoa</taxon>
        <taxon>Hydroidolina</taxon>
        <taxon>Anthoathecata</taxon>
        <taxon>Aplanulata</taxon>
        <taxon>Hydridae</taxon>
        <taxon>Hydra</taxon>
    </lineage>
</organism>
<dbReference type="RefSeq" id="XP_065657529.1">
    <property type="nucleotide sequence ID" value="XM_065801457.1"/>
</dbReference>
<sequence>MSQDFCMDYSNGPHNPVGTNTNWGTALLEKGSKRKRIDFNECVNKKSNKPKKNFLNFTSEDGIYHAENTNLSPHNFNHRQEDTIYLPLKSCVFINLTSYDEISIHSGNFFFGDDRGVYVSTSAGVALNFMRHSTKEKKLYTARSFIFTDPLKAQEIYERLLST</sequence>
<evidence type="ECO:0000313" key="1">
    <source>
        <dbReference type="Proteomes" id="UP001652625"/>
    </source>
</evidence>
<dbReference type="GeneID" id="100207128"/>
<reference evidence="2" key="1">
    <citation type="submission" date="2025-08" db="UniProtKB">
        <authorList>
            <consortium name="RefSeq"/>
        </authorList>
    </citation>
    <scope>IDENTIFICATION</scope>
</reference>
<protein>
    <submittedName>
        <fullName evidence="2">Uncharacterized protein LOC100207128 isoform X3</fullName>
    </submittedName>
</protein>
<keyword evidence="1" id="KW-1185">Reference proteome</keyword>